<dbReference type="InterPro" id="IPR009003">
    <property type="entry name" value="Peptidase_S1_PA"/>
</dbReference>
<protein>
    <submittedName>
        <fullName evidence="1">Trypsin</fullName>
    </submittedName>
</protein>
<dbReference type="EMBL" id="NISI01000006">
    <property type="protein sequence ID" value="OWR03316.1"/>
    <property type="molecule type" value="Genomic_DNA"/>
</dbReference>
<gene>
    <name evidence="1" type="ORF">CDO81_15840</name>
</gene>
<evidence type="ECO:0000313" key="1">
    <source>
        <dbReference type="EMBL" id="OWR03316.1"/>
    </source>
</evidence>
<dbReference type="Proteomes" id="UP000197446">
    <property type="component" value="Unassembled WGS sequence"/>
</dbReference>
<accession>A0A254N5H8</accession>
<organism evidence="1 2">
    <name type="scientific">Roseateles puraquae</name>
    <dbReference type="NCBI Taxonomy" id="431059"/>
    <lineage>
        <taxon>Bacteria</taxon>
        <taxon>Pseudomonadati</taxon>
        <taxon>Pseudomonadota</taxon>
        <taxon>Betaproteobacteria</taxon>
        <taxon>Burkholderiales</taxon>
        <taxon>Sphaerotilaceae</taxon>
        <taxon>Roseateles</taxon>
    </lineage>
</organism>
<proteinExistence type="predicted"/>
<keyword evidence="2" id="KW-1185">Reference proteome</keyword>
<dbReference type="AlphaFoldDB" id="A0A254N5H8"/>
<dbReference type="OrthoDB" id="7191282at2"/>
<name>A0A254N5H8_9BURK</name>
<evidence type="ECO:0000313" key="2">
    <source>
        <dbReference type="Proteomes" id="UP000197446"/>
    </source>
</evidence>
<dbReference type="Pfam" id="PF13365">
    <property type="entry name" value="Trypsin_2"/>
    <property type="match status" value="1"/>
</dbReference>
<reference evidence="1 2" key="1">
    <citation type="journal article" date="2007" name="Int. J. Syst. Evol. Microbiol.">
        <title>Description of Pelomonas aquatica sp. nov. and Pelomonas puraquae sp. nov., isolated from industrial and haemodialysis water.</title>
        <authorList>
            <person name="Gomila M."/>
            <person name="Bowien B."/>
            <person name="Falsen E."/>
            <person name="Moore E.R."/>
            <person name="Lalucat J."/>
        </authorList>
    </citation>
    <scope>NUCLEOTIDE SEQUENCE [LARGE SCALE GENOMIC DNA]</scope>
    <source>
        <strain evidence="1 2">CCUG 52769</strain>
    </source>
</reference>
<comment type="caution">
    <text evidence="1">The sequence shown here is derived from an EMBL/GenBank/DDBJ whole genome shotgun (WGS) entry which is preliminary data.</text>
</comment>
<sequence>MDPLLLATARIGTFVGKIGLTNATGFFFRRGGRLYLVSSRHVFIDEPSGHHPDRLEIEIHPDADNLADSIGLSVLLYREGLANWRQGRDEGSEIDVGVLEIDPAALPADVAMAAFTPEHLPGPGDDIGLGEPLLIPGFPLGFHDGLHHVPVVRQGSVASPYGWRFQGRGCFLTDARTHRGISGAPVVMRAPGRGALPWLLAGIHSSRLDMGNRDQGVDESLGLNAAWYPDILMTLTEPTAPAVPPGEAAPDAACVPLPA</sequence>
<dbReference type="SUPFAM" id="SSF50494">
    <property type="entry name" value="Trypsin-like serine proteases"/>
    <property type="match status" value="1"/>
</dbReference>